<dbReference type="EMBL" id="AGNL01037336">
    <property type="protein sequence ID" value="EJK53660.1"/>
    <property type="molecule type" value="Genomic_DNA"/>
</dbReference>
<gene>
    <name evidence="2" type="ORF">THAOC_26856</name>
</gene>
<dbReference type="AlphaFoldDB" id="K0RKD2"/>
<name>K0RKD2_THAOC</name>
<dbReference type="Proteomes" id="UP000266841">
    <property type="component" value="Unassembled WGS sequence"/>
</dbReference>
<accession>K0RKD2</accession>
<sequence>MNSPTSSAELHEIYRVNQRTASDDHAPIGPSLRRHSKDDEDGGPDEGESSLLRGPIMAARSAVSLASGRDDDEGGDEGGNSGSEYDARENLGGLKTPSKALAEQGNEHGGGDHALPRPFRGAI</sequence>
<proteinExistence type="predicted"/>
<reference evidence="2 3" key="1">
    <citation type="journal article" date="2012" name="Genome Biol.">
        <title>Genome and low-iron response of an oceanic diatom adapted to chronic iron limitation.</title>
        <authorList>
            <person name="Lommer M."/>
            <person name="Specht M."/>
            <person name="Roy A.S."/>
            <person name="Kraemer L."/>
            <person name="Andreson R."/>
            <person name="Gutowska M.A."/>
            <person name="Wolf J."/>
            <person name="Bergner S.V."/>
            <person name="Schilhabel M.B."/>
            <person name="Klostermeier U.C."/>
            <person name="Beiko R.G."/>
            <person name="Rosenstiel P."/>
            <person name="Hippler M."/>
            <person name="Laroche J."/>
        </authorList>
    </citation>
    <scope>NUCLEOTIDE SEQUENCE [LARGE SCALE GENOMIC DNA]</scope>
    <source>
        <strain evidence="2 3">CCMP1005</strain>
    </source>
</reference>
<feature type="compositionally biased region" description="Acidic residues" evidence="1">
    <location>
        <begin position="39"/>
        <end position="48"/>
    </location>
</feature>
<evidence type="ECO:0000313" key="3">
    <source>
        <dbReference type="Proteomes" id="UP000266841"/>
    </source>
</evidence>
<feature type="region of interest" description="Disordered" evidence="1">
    <location>
        <begin position="1"/>
        <end position="123"/>
    </location>
</feature>
<evidence type="ECO:0000256" key="1">
    <source>
        <dbReference type="SAM" id="MobiDB-lite"/>
    </source>
</evidence>
<protein>
    <submittedName>
        <fullName evidence="2">Uncharacterized protein</fullName>
    </submittedName>
</protein>
<comment type="caution">
    <text evidence="2">The sequence shown here is derived from an EMBL/GenBank/DDBJ whole genome shotgun (WGS) entry which is preliminary data.</text>
</comment>
<evidence type="ECO:0000313" key="2">
    <source>
        <dbReference type="EMBL" id="EJK53660.1"/>
    </source>
</evidence>
<keyword evidence="3" id="KW-1185">Reference proteome</keyword>
<organism evidence="2 3">
    <name type="scientific">Thalassiosira oceanica</name>
    <name type="common">Marine diatom</name>
    <dbReference type="NCBI Taxonomy" id="159749"/>
    <lineage>
        <taxon>Eukaryota</taxon>
        <taxon>Sar</taxon>
        <taxon>Stramenopiles</taxon>
        <taxon>Ochrophyta</taxon>
        <taxon>Bacillariophyta</taxon>
        <taxon>Coscinodiscophyceae</taxon>
        <taxon>Thalassiosirophycidae</taxon>
        <taxon>Thalassiosirales</taxon>
        <taxon>Thalassiosiraceae</taxon>
        <taxon>Thalassiosira</taxon>
    </lineage>
</organism>
<feature type="compositionally biased region" description="Basic and acidic residues" evidence="1">
    <location>
        <begin position="105"/>
        <end position="115"/>
    </location>
</feature>